<dbReference type="AlphaFoldDB" id="A0A7W7RJE1"/>
<dbReference type="Pfam" id="PF17885">
    <property type="entry name" value="Smoa_sbd"/>
    <property type="match status" value="1"/>
</dbReference>
<organism evidence="2 3">
    <name type="scientific">Lipingzhangella halophila</name>
    <dbReference type="NCBI Taxonomy" id="1783352"/>
    <lineage>
        <taxon>Bacteria</taxon>
        <taxon>Bacillati</taxon>
        <taxon>Actinomycetota</taxon>
        <taxon>Actinomycetes</taxon>
        <taxon>Streptosporangiales</taxon>
        <taxon>Nocardiopsidaceae</taxon>
        <taxon>Lipingzhangella</taxon>
    </lineage>
</organism>
<evidence type="ECO:0000313" key="3">
    <source>
        <dbReference type="Proteomes" id="UP000523007"/>
    </source>
</evidence>
<gene>
    <name evidence="2" type="ORF">F4561_003840</name>
</gene>
<dbReference type="EMBL" id="JACHJT010000001">
    <property type="protein sequence ID" value="MBB4933020.1"/>
    <property type="molecule type" value="Genomic_DNA"/>
</dbReference>
<feature type="domain" description="Styrene monooxygenase StyA putative substrate binding" evidence="1">
    <location>
        <begin position="144"/>
        <end position="250"/>
    </location>
</feature>
<dbReference type="Proteomes" id="UP000523007">
    <property type="component" value="Unassembled WGS sequence"/>
</dbReference>
<name>A0A7W7RJE1_9ACTN</name>
<comment type="caution">
    <text evidence="2">The sequence shown here is derived from an EMBL/GenBank/DDBJ whole genome shotgun (WGS) entry which is preliminary data.</text>
</comment>
<evidence type="ECO:0000313" key="2">
    <source>
        <dbReference type="EMBL" id="MBB4933020.1"/>
    </source>
</evidence>
<dbReference type="RefSeq" id="WP_184580703.1">
    <property type="nucleotide sequence ID" value="NZ_JACHJT010000001.1"/>
</dbReference>
<dbReference type="SUPFAM" id="SSF51905">
    <property type="entry name" value="FAD/NAD(P)-binding domain"/>
    <property type="match status" value="1"/>
</dbReference>
<proteinExistence type="predicted"/>
<keyword evidence="3" id="KW-1185">Reference proteome</keyword>
<sequence>MRRVLIVGGGQSGLQLALSLVAHDYDVTIMTVHDPDELHEGRAVAPQLLYDEPRRAERKYGLNFWDDETRAVTDFRISSSGEMPQFDWTGRLDAPAYSVDERVKMSTWLDLFEAQGGKVIIHGATGSDLDHLSKMFDLTVVAAGHSGLADMFPVDTTRVLARMAPVATAVAYVEEVGDDPDLEGIGVDLTPGLGHMISWPTYSVSGRCRLVFLTGPADAALADWPQRISPQEHLDRMLGLMREYLPHRYETYRKASLVDSQAVALDRANPLVRQPMVRMPSGGIVMGMGDTVVVTSPALQQDGNNASKAAEIYLNSILEQGDAPFDEEFVSRTFERYMAYAGHFTGDIAWLLHYTPAYVIEMCVAADTNQALADRFVNGFNDPPELATWFTDEATTRAMIKGELPAR</sequence>
<accession>A0A7W7RJE1</accession>
<protein>
    <submittedName>
        <fullName evidence="2">Glycine/D-amino acid oxidase-like deaminating enzyme</fullName>
    </submittedName>
</protein>
<reference evidence="2 3" key="1">
    <citation type="submission" date="2020-08" db="EMBL/GenBank/DDBJ databases">
        <title>Sequencing the genomes of 1000 actinobacteria strains.</title>
        <authorList>
            <person name="Klenk H.-P."/>
        </authorList>
    </citation>
    <scope>NUCLEOTIDE SEQUENCE [LARGE SCALE GENOMIC DNA]</scope>
    <source>
        <strain evidence="2 3">DSM 102030</strain>
    </source>
</reference>
<evidence type="ECO:0000259" key="1">
    <source>
        <dbReference type="Pfam" id="PF17885"/>
    </source>
</evidence>
<dbReference type="InterPro" id="IPR036188">
    <property type="entry name" value="FAD/NAD-bd_sf"/>
</dbReference>
<dbReference type="Gene3D" id="3.50.50.60">
    <property type="entry name" value="FAD/NAD(P)-binding domain"/>
    <property type="match status" value="2"/>
</dbReference>
<dbReference type="InterPro" id="IPR041654">
    <property type="entry name" value="StyA_sbd"/>
</dbReference>